<comment type="caution">
    <text evidence="1">The sequence shown here is derived from an EMBL/GenBank/DDBJ whole genome shotgun (WGS) entry which is preliminary data.</text>
</comment>
<sequence>MFGKGDFLNTVEIISRSGFDVDCNLGEALGILGVLDPESIPLKWKEALKDVINTYMRGRSQFKIGEIVNMVRKGADL</sequence>
<dbReference type="EMBL" id="DRBC01000240">
    <property type="protein sequence ID" value="HDN84902.1"/>
    <property type="molecule type" value="Genomic_DNA"/>
</dbReference>
<organism evidence="1">
    <name type="scientific">Aerophobetes bacterium</name>
    <dbReference type="NCBI Taxonomy" id="2030807"/>
    <lineage>
        <taxon>Bacteria</taxon>
        <taxon>Candidatus Aerophobota</taxon>
    </lineage>
</organism>
<dbReference type="Proteomes" id="UP000885660">
    <property type="component" value="Unassembled WGS sequence"/>
</dbReference>
<proteinExistence type="predicted"/>
<accession>A0A7V0QS00</accession>
<name>A0A7V0QS00_UNCAE</name>
<protein>
    <submittedName>
        <fullName evidence="1">Uncharacterized protein</fullName>
    </submittedName>
</protein>
<dbReference type="AlphaFoldDB" id="A0A7V0QS00"/>
<evidence type="ECO:0000313" key="1">
    <source>
        <dbReference type="EMBL" id="HDN84902.1"/>
    </source>
</evidence>
<reference evidence="1" key="1">
    <citation type="journal article" date="2020" name="mSystems">
        <title>Genome- and Community-Level Interaction Insights into Carbon Utilization and Element Cycling Functions of Hydrothermarchaeota in Hydrothermal Sediment.</title>
        <authorList>
            <person name="Zhou Z."/>
            <person name="Liu Y."/>
            <person name="Xu W."/>
            <person name="Pan J."/>
            <person name="Luo Z.H."/>
            <person name="Li M."/>
        </authorList>
    </citation>
    <scope>NUCLEOTIDE SEQUENCE [LARGE SCALE GENOMIC DNA]</scope>
    <source>
        <strain evidence="1">HyVt-219</strain>
    </source>
</reference>
<gene>
    <name evidence="1" type="ORF">ENG47_03990</name>
</gene>